<keyword evidence="1" id="KW-0472">Membrane</keyword>
<gene>
    <name evidence="2" type="ORF">PISMIDRAFT_373441</name>
</gene>
<evidence type="ECO:0000256" key="1">
    <source>
        <dbReference type="SAM" id="Phobius"/>
    </source>
</evidence>
<name>A0A0C9ZFM0_9AGAM</name>
<dbReference type="EMBL" id="KN833713">
    <property type="protein sequence ID" value="KIK24754.1"/>
    <property type="molecule type" value="Genomic_DNA"/>
</dbReference>
<reference evidence="2 3" key="1">
    <citation type="submission" date="2014-04" db="EMBL/GenBank/DDBJ databases">
        <authorList>
            <consortium name="DOE Joint Genome Institute"/>
            <person name="Kuo A."/>
            <person name="Kohler A."/>
            <person name="Costa M.D."/>
            <person name="Nagy L.G."/>
            <person name="Floudas D."/>
            <person name="Copeland A."/>
            <person name="Barry K.W."/>
            <person name="Cichocki N."/>
            <person name="Veneault-Fourrey C."/>
            <person name="LaButti K."/>
            <person name="Lindquist E.A."/>
            <person name="Lipzen A."/>
            <person name="Lundell T."/>
            <person name="Morin E."/>
            <person name="Murat C."/>
            <person name="Sun H."/>
            <person name="Tunlid A."/>
            <person name="Henrissat B."/>
            <person name="Grigoriev I.V."/>
            <person name="Hibbett D.S."/>
            <person name="Martin F."/>
            <person name="Nordberg H.P."/>
            <person name="Cantor M.N."/>
            <person name="Hua S.X."/>
        </authorList>
    </citation>
    <scope>NUCLEOTIDE SEQUENCE [LARGE SCALE GENOMIC DNA]</scope>
    <source>
        <strain evidence="2 3">441</strain>
    </source>
</reference>
<dbReference type="HOGENOM" id="CLU_2134530_0_0_1"/>
<evidence type="ECO:0000313" key="2">
    <source>
        <dbReference type="EMBL" id="KIK24754.1"/>
    </source>
</evidence>
<proteinExistence type="predicted"/>
<protein>
    <submittedName>
        <fullName evidence="2">Uncharacterized protein</fullName>
    </submittedName>
</protein>
<organism evidence="2 3">
    <name type="scientific">Pisolithus microcarpus 441</name>
    <dbReference type="NCBI Taxonomy" id="765257"/>
    <lineage>
        <taxon>Eukaryota</taxon>
        <taxon>Fungi</taxon>
        <taxon>Dikarya</taxon>
        <taxon>Basidiomycota</taxon>
        <taxon>Agaricomycotina</taxon>
        <taxon>Agaricomycetes</taxon>
        <taxon>Agaricomycetidae</taxon>
        <taxon>Boletales</taxon>
        <taxon>Sclerodermatineae</taxon>
        <taxon>Pisolithaceae</taxon>
        <taxon>Pisolithus</taxon>
    </lineage>
</organism>
<keyword evidence="1" id="KW-0812">Transmembrane</keyword>
<sequence length="113" mass="12673">MMNPNSTNCEEATNHGCKRGSIAFLGLMDGWRGSVPTCFLSRFRSFSSFCEQGSPASPSFTQLPSRFCADSGVYYLFLFLSIIFVSSHLPCLVFHCATTITTPIALNRRWSRW</sequence>
<keyword evidence="1" id="KW-1133">Transmembrane helix</keyword>
<accession>A0A0C9ZFM0</accession>
<dbReference type="AlphaFoldDB" id="A0A0C9ZFM0"/>
<reference evidence="3" key="2">
    <citation type="submission" date="2015-01" db="EMBL/GenBank/DDBJ databases">
        <title>Evolutionary Origins and Diversification of the Mycorrhizal Mutualists.</title>
        <authorList>
            <consortium name="DOE Joint Genome Institute"/>
            <consortium name="Mycorrhizal Genomics Consortium"/>
            <person name="Kohler A."/>
            <person name="Kuo A."/>
            <person name="Nagy L.G."/>
            <person name="Floudas D."/>
            <person name="Copeland A."/>
            <person name="Barry K.W."/>
            <person name="Cichocki N."/>
            <person name="Veneault-Fourrey C."/>
            <person name="LaButti K."/>
            <person name="Lindquist E.A."/>
            <person name="Lipzen A."/>
            <person name="Lundell T."/>
            <person name="Morin E."/>
            <person name="Murat C."/>
            <person name="Riley R."/>
            <person name="Ohm R."/>
            <person name="Sun H."/>
            <person name="Tunlid A."/>
            <person name="Henrissat B."/>
            <person name="Grigoriev I.V."/>
            <person name="Hibbett D.S."/>
            <person name="Martin F."/>
        </authorList>
    </citation>
    <scope>NUCLEOTIDE SEQUENCE [LARGE SCALE GENOMIC DNA]</scope>
    <source>
        <strain evidence="3">441</strain>
    </source>
</reference>
<feature type="transmembrane region" description="Helical" evidence="1">
    <location>
        <begin position="73"/>
        <end position="106"/>
    </location>
</feature>
<dbReference type="Proteomes" id="UP000054018">
    <property type="component" value="Unassembled WGS sequence"/>
</dbReference>
<evidence type="ECO:0000313" key="3">
    <source>
        <dbReference type="Proteomes" id="UP000054018"/>
    </source>
</evidence>
<keyword evidence="3" id="KW-1185">Reference proteome</keyword>